<dbReference type="SUPFAM" id="SSF53067">
    <property type="entry name" value="Actin-like ATPase domain"/>
    <property type="match status" value="1"/>
</dbReference>
<keyword evidence="2" id="KW-0418">Kinase</keyword>
<feature type="non-terminal residue" evidence="4">
    <location>
        <position position="1"/>
    </location>
</feature>
<evidence type="ECO:0000313" key="4">
    <source>
        <dbReference type="EMBL" id="GAH62367.1"/>
    </source>
</evidence>
<sequence length="260" mass="29447">PLFHPKPGWTELDANLLWDKIKQVVFEVATQTRSDPIKALSVSTQGEAVVPVSRDGQPLYNFIISFDKRTEPQYQWWQERMGKEEIFQITGMPLHPMYTINKIMWIKENQPDIYRKAWKFLCVEDFVISKLGVFPTIDYSLAARTMCFDIREKKWSEKILSFAGVNQELLAEPRPSGYPLGKVNKKVAEELGLRRDVVVATGGHDQPCGALGAGVVSPGLVMNAIGTSDVLCPAIKEPLLTRKILENNYCCYPHTCPDIY</sequence>
<dbReference type="CDD" id="cd07773">
    <property type="entry name" value="ASKHA_NBD_FGGY_FK"/>
    <property type="match status" value="1"/>
</dbReference>
<keyword evidence="1" id="KW-0808">Transferase</keyword>
<dbReference type="PROSITE" id="PS00933">
    <property type="entry name" value="FGGY_KINASES_1"/>
    <property type="match status" value="1"/>
</dbReference>
<dbReference type="EMBL" id="BARU01032910">
    <property type="protein sequence ID" value="GAH62367.1"/>
    <property type="molecule type" value="Genomic_DNA"/>
</dbReference>
<reference evidence="4" key="1">
    <citation type="journal article" date="2014" name="Front. Microbiol.">
        <title>High frequency of phylogenetically diverse reductive dehalogenase-homologous genes in deep subseafloor sedimentary metagenomes.</title>
        <authorList>
            <person name="Kawai M."/>
            <person name="Futagami T."/>
            <person name="Toyoda A."/>
            <person name="Takaki Y."/>
            <person name="Nishi S."/>
            <person name="Hori S."/>
            <person name="Arai W."/>
            <person name="Tsubouchi T."/>
            <person name="Morono Y."/>
            <person name="Uchiyama I."/>
            <person name="Ito T."/>
            <person name="Fujiyama A."/>
            <person name="Inagaki F."/>
            <person name="Takami H."/>
        </authorList>
    </citation>
    <scope>NUCLEOTIDE SEQUENCE</scope>
    <source>
        <strain evidence="4">Expedition CK06-06</strain>
    </source>
</reference>
<feature type="non-terminal residue" evidence="4">
    <location>
        <position position="260"/>
    </location>
</feature>
<comment type="caution">
    <text evidence="4">The sequence shown here is derived from an EMBL/GenBank/DDBJ whole genome shotgun (WGS) entry which is preliminary data.</text>
</comment>
<name>X1GYX0_9ZZZZ</name>
<evidence type="ECO:0000256" key="2">
    <source>
        <dbReference type="ARBA" id="ARBA00022777"/>
    </source>
</evidence>
<dbReference type="PANTHER" id="PTHR43095">
    <property type="entry name" value="SUGAR KINASE"/>
    <property type="match status" value="1"/>
</dbReference>
<dbReference type="GO" id="GO:0016773">
    <property type="term" value="F:phosphotransferase activity, alcohol group as acceptor"/>
    <property type="evidence" value="ECO:0007669"/>
    <property type="project" value="InterPro"/>
</dbReference>
<proteinExistence type="predicted"/>
<dbReference type="Gene3D" id="3.30.420.40">
    <property type="match status" value="1"/>
</dbReference>
<dbReference type="GO" id="GO:0005975">
    <property type="term" value="P:carbohydrate metabolic process"/>
    <property type="evidence" value="ECO:0007669"/>
    <property type="project" value="InterPro"/>
</dbReference>
<gene>
    <name evidence="4" type="ORF">S03H2_51833</name>
</gene>
<evidence type="ECO:0000256" key="1">
    <source>
        <dbReference type="ARBA" id="ARBA00022679"/>
    </source>
</evidence>
<dbReference type="GO" id="GO:0016301">
    <property type="term" value="F:kinase activity"/>
    <property type="evidence" value="ECO:0007669"/>
    <property type="project" value="UniProtKB-KW"/>
</dbReference>
<accession>X1GYX0</accession>
<dbReference type="InterPro" id="IPR018484">
    <property type="entry name" value="FGGY_N"/>
</dbReference>
<protein>
    <recommendedName>
        <fullName evidence="3">Carbohydrate kinase FGGY N-terminal domain-containing protein</fullName>
    </recommendedName>
</protein>
<feature type="domain" description="Carbohydrate kinase FGGY N-terminal" evidence="3">
    <location>
        <begin position="4"/>
        <end position="212"/>
    </location>
</feature>
<evidence type="ECO:0000259" key="3">
    <source>
        <dbReference type="Pfam" id="PF00370"/>
    </source>
</evidence>
<dbReference type="InterPro" id="IPR043129">
    <property type="entry name" value="ATPase_NBD"/>
</dbReference>
<dbReference type="InterPro" id="IPR018483">
    <property type="entry name" value="Carb_kinase_FGGY_CS"/>
</dbReference>
<dbReference type="AlphaFoldDB" id="X1GYX0"/>
<organism evidence="4">
    <name type="scientific">marine sediment metagenome</name>
    <dbReference type="NCBI Taxonomy" id="412755"/>
    <lineage>
        <taxon>unclassified sequences</taxon>
        <taxon>metagenomes</taxon>
        <taxon>ecological metagenomes</taxon>
    </lineage>
</organism>
<dbReference type="Pfam" id="PF00370">
    <property type="entry name" value="FGGY_N"/>
    <property type="match status" value="1"/>
</dbReference>
<dbReference type="InterPro" id="IPR050406">
    <property type="entry name" value="FGGY_Carb_Kinase"/>
</dbReference>